<feature type="domain" description="Tyr recombinase" evidence="4">
    <location>
        <begin position="193"/>
        <end position="374"/>
    </location>
</feature>
<dbReference type="Gene3D" id="1.10.443.10">
    <property type="entry name" value="Intergrase catalytic core"/>
    <property type="match status" value="1"/>
</dbReference>
<accession>J7QDG6</accession>
<dbReference type="SUPFAM" id="SSF46689">
    <property type="entry name" value="Homeodomain-like"/>
    <property type="match status" value="1"/>
</dbReference>
<keyword evidence="3" id="KW-0175">Coiled coil</keyword>
<dbReference type="GeneID" id="40526261"/>
<dbReference type="InterPro" id="IPR011010">
    <property type="entry name" value="DNA_brk_join_enz"/>
</dbReference>
<dbReference type="GO" id="GO:0015074">
    <property type="term" value="P:DNA integration"/>
    <property type="evidence" value="ECO:0007669"/>
    <property type="project" value="InterPro"/>
</dbReference>
<reference evidence="5 6" key="1">
    <citation type="journal article" date="2012" name="Proc. Natl. Acad. Sci. U.S.A.">
        <title>Archaeal virus with exceptional virion architecture and the largest single-stranded DNA genome.</title>
        <authorList>
            <person name="Mochizuki T."/>
            <person name="Krupovic M."/>
            <person name="Pehau-Arnaudet G."/>
            <person name="Sako Y."/>
            <person name="Forterre P."/>
            <person name="Prangishvili D."/>
        </authorList>
    </citation>
    <scope>NUCLEOTIDE SEQUENCE [LARGE SCALE GENOMIC DNA]</scope>
</reference>
<keyword evidence="2" id="KW-0233">DNA recombination</keyword>
<name>J7QDG6_9VIRU</name>
<dbReference type="EMBL" id="HE681887">
    <property type="protein sequence ID" value="CCG27846.1"/>
    <property type="molecule type" value="Genomic_DNA"/>
</dbReference>
<sequence length="403" mass="47591">MPRPSIQNVLDLRRDEVLELLGRGIPAEDVAKKFGVSRRTLYRWLERQGLTVQKIREEYQKLKEERERRKRERLAAIGEIPEDFEKFVEIEEVRKFLDWLKARRVTTAVDIVRTLHRVCLDLGIHPMLLLEDEGKEKLTSLLAKYNEMYKKWTVESIKANLRLWYKFNEKMPPAILSLEAYKSNMAHLAWFNVSDRAVILETAFRLLDKEQFDKVRAALLFLFYTGSRAEALTNVRFEAREVQVDGKRITAIIAITREKGRHGKKQWEKPLHPVIYEKYIKGRLPFSQAELKWLRRVLKAIYREALKGQESSVKYEYAMKHVIHIWRHTAAMSMLHATDWNVGLVAEILGWESPDILLKIYGRMPPEWKIAQALGVTVERPPFRFVYGNEEERLKELRILELP</sequence>
<dbReference type="KEGG" id="vg:40526261"/>
<dbReference type="InterPro" id="IPR009057">
    <property type="entry name" value="Homeodomain-like_sf"/>
</dbReference>
<dbReference type="InterPro" id="IPR006120">
    <property type="entry name" value="Resolvase_HTH_dom"/>
</dbReference>
<evidence type="ECO:0000256" key="1">
    <source>
        <dbReference type="ARBA" id="ARBA00008857"/>
    </source>
</evidence>
<feature type="coiled-coil region" evidence="3">
    <location>
        <begin position="45"/>
        <end position="72"/>
    </location>
</feature>
<dbReference type="InterPro" id="IPR002104">
    <property type="entry name" value="Integrase_catalytic"/>
</dbReference>
<gene>
    <name evidence="5" type="primary">33-403</name>
</gene>
<evidence type="ECO:0000256" key="3">
    <source>
        <dbReference type="SAM" id="Coils"/>
    </source>
</evidence>
<dbReference type="GO" id="GO:0000150">
    <property type="term" value="F:DNA strand exchange activity"/>
    <property type="evidence" value="ECO:0007669"/>
    <property type="project" value="InterPro"/>
</dbReference>
<proteinExistence type="inferred from homology"/>
<dbReference type="RefSeq" id="YP_009666078.1">
    <property type="nucleotide sequence ID" value="NC_043427.1"/>
</dbReference>
<organism evidence="5 6">
    <name type="scientific">Alphaspiravirus yamagawaense</name>
    <dbReference type="NCBI Taxonomy" id="1157339"/>
    <lineage>
        <taxon>Viruses</taxon>
        <taxon>Viruses incertae sedis</taxon>
        <taxon>Spiraviridae</taxon>
        <taxon>Alphaspiravirus</taxon>
    </lineage>
</organism>
<keyword evidence="6" id="KW-1185">Reference proteome</keyword>
<dbReference type="Gene3D" id="1.10.10.60">
    <property type="entry name" value="Homeodomain-like"/>
    <property type="match status" value="1"/>
</dbReference>
<dbReference type="InterPro" id="IPR013762">
    <property type="entry name" value="Integrase-like_cat_sf"/>
</dbReference>
<evidence type="ECO:0000259" key="4">
    <source>
        <dbReference type="PROSITE" id="PS51898"/>
    </source>
</evidence>
<dbReference type="SUPFAM" id="SSF56349">
    <property type="entry name" value="DNA breaking-rejoining enzymes"/>
    <property type="match status" value="1"/>
</dbReference>
<protein>
    <submittedName>
        <fullName evidence="5">Hypothetical recombinase</fullName>
    </submittedName>
</protein>
<comment type="similarity">
    <text evidence="1">Belongs to the 'phage' integrase family.</text>
</comment>
<dbReference type="Proteomes" id="UP000003929">
    <property type="component" value="Segment"/>
</dbReference>
<dbReference type="PROSITE" id="PS51898">
    <property type="entry name" value="TYR_RECOMBINASE"/>
    <property type="match status" value="1"/>
</dbReference>
<dbReference type="Pfam" id="PF02796">
    <property type="entry name" value="HTH_7"/>
    <property type="match status" value="1"/>
</dbReference>
<evidence type="ECO:0000313" key="6">
    <source>
        <dbReference type="Proteomes" id="UP000003929"/>
    </source>
</evidence>
<dbReference type="GO" id="GO:0003677">
    <property type="term" value="F:DNA binding"/>
    <property type="evidence" value="ECO:0007669"/>
    <property type="project" value="InterPro"/>
</dbReference>
<evidence type="ECO:0000313" key="5">
    <source>
        <dbReference type="EMBL" id="CCG27846.1"/>
    </source>
</evidence>
<evidence type="ECO:0000256" key="2">
    <source>
        <dbReference type="ARBA" id="ARBA00023172"/>
    </source>
</evidence>